<keyword evidence="2" id="KW-1185">Reference proteome</keyword>
<evidence type="ECO:0000313" key="2">
    <source>
        <dbReference type="Proteomes" id="UP001232163"/>
    </source>
</evidence>
<proteinExistence type="predicted"/>
<reference evidence="1 2" key="1">
    <citation type="submission" date="2023-07" db="EMBL/GenBank/DDBJ databases">
        <title>Genomic Encyclopedia of Type Strains, Phase IV (KMG-IV): sequencing the most valuable type-strain genomes for metagenomic binning, comparative biology and taxonomic classification.</title>
        <authorList>
            <person name="Goeker M."/>
        </authorList>
    </citation>
    <scope>NUCLEOTIDE SEQUENCE [LARGE SCALE GENOMIC DNA]</scope>
    <source>
        <strain evidence="1 2">NIO-1023</strain>
    </source>
</reference>
<protein>
    <submittedName>
        <fullName evidence="1">Uncharacterized protein</fullName>
    </submittedName>
</protein>
<comment type="caution">
    <text evidence="1">The sequence shown here is derived from an EMBL/GenBank/DDBJ whole genome shotgun (WGS) entry which is preliminary data.</text>
</comment>
<organism evidence="1 2">
    <name type="scientific">Deinococcus enclensis</name>
    <dbReference type="NCBI Taxonomy" id="1049582"/>
    <lineage>
        <taxon>Bacteria</taxon>
        <taxon>Thermotogati</taxon>
        <taxon>Deinococcota</taxon>
        <taxon>Deinococci</taxon>
        <taxon>Deinococcales</taxon>
        <taxon>Deinococcaceae</taxon>
        <taxon>Deinococcus</taxon>
    </lineage>
</organism>
<evidence type="ECO:0000313" key="1">
    <source>
        <dbReference type="EMBL" id="MDP9766578.1"/>
    </source>
</evidence>
<dbReference type="Proteomes" id="UP001232163">
    <property type="component" value="Unassembled WGS sequence"/>
</dbReference>
<accession>A0ABT9MJ17</accession>
<dbReference type="EMBL" id="JAURUR010000035">
    <property type="protein sequence ID" value="MDP9766578.1"/>
    <property type="molecule type" value="Genomic_DNA"/>
</dbReference>
<name>A0ABT9MJ17_9DEIO</name>
<dbReference type="RefSeq" id="WP_307469987.1">
    <property type="nucleotide sequence ID" value="NZ_JAURUR010000035.1"/>
</dbReference>
<sequence length="96" mass="10416">MTEAQLLAFLSADEAVQGQLLQLLVLGARLHLDGPSEEIVMTGPRIGRGEGEMARVPYRPDSGLAERRFAARLLLINANRVFMGRLPVSCVTPTEG</sequence>
<gene>
    <name evidence="1" type="ORF">QO006_004045</name>
</gene>